<keyword evidence="4 7" id="KW-0041">Annexin</keyword>
<feature type="binding site" evidence="6">
    <location>
        <position position="299"/>
    </location>
    <ligand>
        <name>Ca(2+)</name>
        <dbReference type="ChEBI" id="CHEBI:29108"/>
        <label>1</label>
    </ligand>
</feature>
<evidence type="ECO:0000256" key="4">
    <source>
        <dbReference type="ARBA" id="ARBA00023216"/>
    </source>
</evidence>
<dbReference type="GO" id="GO:0005509">
    <property type="term" value="F:calcium ion binding"/>
    <property type="evidence" value="ECO:0007669"/>
    <property type="project" value="InterPro"/>
</dbReference>
<dbReference type="InterPro" id="IPR018502">
    <property type="entry name" value="Annexin_repeat"/>
</dbReference>
<dbReference type="GO" id="GO:0005886">
    <property type="term" value="C:plasma membrane"/>
    <property type="evidence" value="ECO:0007669"/>
    <property type="project" value="TreeGrafter"/>
</dbReference>
<dbReference type="GO" id="GO:0009409">
    <property type="term" value="P:response to cold"/>
    <property type="evidence" value="ECO:0007669"/>
    <property type="project" value="TreeGrafter"/>
</dbReference>
<dbReference type="InterPro" id="IPR018252">
    <property type="entry name" value="Annexin_repeat_CS"/>
</dbReference>
<dbReference type="FunFam" id="1.10.220.10:FF:000001">
    <property type="entry name" value="Annexin"/>
    <property type="match status" value="1"/>
</dbReference>
<dbReference type="InterPro" id="IPR009118">
    <property type="entry name" value="AnnexinD_plant"/>
</dbReference>
<reference evidence="8" key="1">
    <citation type="journal article" date="2023" name="Nat. Commun.">
        <title>Diploid and tetraploid genomes of Acorus and the evolution of monocots.</title>
        <authorList>
            <person name="Ma L."/>
            <person name="Liu K.W."/>
            <person name="Li Z."/>
            <person name="Hsiao Y.Y."/>
            <person name="Qi Y."/>
            <person name="Fu T."/>
            <person name="Tang G.D."/>
            <person name="Zhang D."/>
            <person name="Sun W.H."/>
            <person name="Liu D.K."/>
            <person name="Li Y."/>
            <person name="Chen G.Z."/>
            <person name="Liu X.D."/>
            <person name="Liao X.Y."/>
            <person name="Jiang Y.T."/>
            <person name="Yu X."/>
            <person name="Hao Y."/>
            <person name="Huang J."/>
            <person name="Zhao X.W."/>
            <person name="Ke S."/>
            <person name="Chen Y.Y."/>
            <person name="Wu W.L."/>
            <person name="Hsu J.L."/>
            <person name="Lin Y.F."/>
            <person name="Huang M.D."/>
            <person name="Li C.Y."/>
            <person name="Huang L."/>
            <person name="Wang Z.W."/>
            <person name="Zhao X."/>
            <person name="Zhong W.Y."/>
            <person name="Peng D.H."/>
            <person name="Ahmad S."/>
            <person name="Lan S."/>
            <person name="Zhang J.S."/>
            <person name="Tsai W.C."/>
            <person name="Van de Peer Y."/>
            <person name="Liu Z.J."/>
        </authorList>
    </citation>
    <scope>NUCLEOTIDE SEQUENCE</scope>
    <source>
        <strain evidence="8">CP</strain>
    </source>
</reference>
<accession>A0AAV9D0K2</accession>
<dbReference type="GO" id="GO:0009651">
    <property type="term" value="P:response to salt stress"/>
    <property type="evidence" value="ECO:0007669"/>
    <property type="project" value="TreeGrafter"/>
</dbReference>
<dbReference type="GO" id="GO:0005544">
    <property type="term" value="F:calcium-dependent phospholipid binding"/>
    <property type="evidence" value="ECO:0007669"/>
    <property type="project" value="UniProtKB-KW"/>
</dbReference>
<reference evidence="8" key="2">
    <citation type="submission" date="2023-06" db="EMBL/GenBank/DDBJ databases">
        <authorList>
            <person name="Ma L."/>
            <person name="Liu K.-W."/>
            <person name="Li Z."/>
            <person name="Hsiao Y.-Y."/>
            <person name="Qi Y."/>
            <person name="Fu T."/>
            <person name="Tang G."/>
            <person name="Zhang D."/>
            <person name="Sun W.-H."/>
            <person name="Liu D.-K."/>
            <person name="Li Y."/>
            <person name="Chen G.-Z."/>
            <person name="Liu X.-D."/>
            <person name="Liao X.-Y."/>
            <person name="Jiang Y.-T."/>
            <person name="Yu X."/>
            <person name="Hao Y."/>
            <person name="Huang J."/>
            <person name="Zhao X.-W."/>
            <person name="Ke S."/>
            <person name="Chen Y.-Y."/>
            <person name="Wu W.-L."/>
            <person name="Hsu J.-L."/>
            <person name="Lin Y.-F."/>
            <person name="Huang M.-D."/>
            <person name="Li C.-Y."/>
            <person name="Huang L."/>
            <person name="Wang Z.-W."/>
            <person name="Zhao X."/>
            <person name="Zhong W.-Y."/>
            <person name="Peng D.-H."/>
            <person name="Ahmad S."/>
            <person name="Lan S."/>
            <person name="Zhang J.-S."/>
            <person name="Tsai W.-C."/>
            <person name="Van De Peer Y."/>
            <person name="Liu Z.-J."/>
        </authorList>
    </citation>
    <scope>NUCLEOTIDE SEQUENCE</scope>
    <source>
        <strain evidence="8">CP</strain>
        <tissue evidence="8">Leaves</tissue>
    </source>
</reference>
<dbReference type="PANTHER" id="PTHR10502">
    <property type="entry name" value="ANNEXIN"/>
    <property type="match status" value="1"/>
</dbReference>
<dbReference type="InterPro" id="IPR001464">
    <property type="entry name" value="Annexin"/>
</dbReference>
<keyword evidence="3 6" id="KW-0106">Calcium</keyword>
<dbReference type="GO" id="GO:0005737">
    <property type="term" value="C:cytoplasm"/>
    <property type="evidence" value="ECO:0007669"/>
    <property type="project" value="TreeGrafter"/>
</dbReference>
<evidence type="ECO:0000256" key="6">
    <source>
        <dbReference type="PIRSR" id="PIRSR609118-1"/>
    </source>
</evidence>
<dbReference type="FunFam" id="1.10.220.10:FF:000006">
    <property type="entry name" value="Annexin"/>
    <property type="match status" value="1"/>
</dbReference>
<feature type="binding site" evidence="6">
    <location>
        <position position="68"/>
    </location>
    <ligand>
        <name>Ca(2+)</name>
        <dbReference type="ChEBI" id="CHEBI:29108"/>
        <label>1</label>
    </ligand>
</feature>
<name>A0AAV9D0K2_ACOCL</name>
<keyword evidence="2 7" id="KW-0677">Repeat</keyword>
<dbReference type="GO" id="GO:0009408">
    <property type="term" value="P:response to heat"/>
    <property type="evidence" value="ECO:0007669"/>
    <property type="project" value="TreeGrafter"/>
</dbReference>
<feature type="binding site" evidence="6">
    <location>
        <position position="296"/>
    </location>
    <ligand>
        <name>Ca(2+)</name>
        <dbReference type="ChEBI" id="CHEBI:29108"/>
        <label>1</label>
    </ligand>
</feature>
<feature type="binding site" evidence="6">
    <location>
        <position position="24"/>
    </location>
    <ligand>
        <name>Ca(2+)</name>
        <dbReference type="ChEBI" id="CHEBI:29108"/>
        <label>1</label>
    </ligand>
</feature>
<feature type="binding site" evidence="6">
    <location>
        <position position="26"/>
    </location>
    <ligand>
        <name>Ca(2+)</name>
        <dbReference type="ChEBI" id="CHEBI:29108"/>
        <label>1</label>
    </ligand>
</feature>
<dbReference type="AlphaFoldDB" id="A0AAV9D0K2"/>
<keyword evidence="9" id="KW-1185">Reference proteome</keyword>
<feature type="binding site" evidence="6">
    <location>
        <position position="258"/>
    </location>
    <ligand>
        <name>Ca(2+)</name>
        <dbReference type="ChEBI" id="CHEBI:29108"/>
        <label>1</label>
    </ligand>
</feature>
<comment type="caution">
    <text evidence="8">The sequence shown here is derived from an EMBL/GenBank/DDBJ whole genome shotgun (WGS) entry which is preliminary data.</text>
</comment>
<comment type="domain">
    <text evidence="7">A pair of annexin repeats may form one binding site for calcium and phospholipid.</text>
</comment>
<dbReference type="GO" id="GO:0009414">
    <property type="term" value="P:response to water deprivation"/>
    <property type="evidence" value="ECO:0007669"/>
    <property type="project" value="TreeGrafter"/>
</dbReference>
<evidence type="ECO:0000313" key="8">
    <source>
        <dbReference type="EMBL" id="KAK1294740.1"/>
    </source>
</evidence>
<dbReference type="SMART" id="SM00335">
    <property type="entry name" value="ANX"/>
    <property type="match status" value="4"/>
</dbReference>
<comment type="similarity">
    <text evidence="7">Belongs to the annexin family.</text>
</comment>
<dbReference type="SUPFAM" id="SSF47874">
    <property type="entry name" value="Annexin"/>
    <property type="match status" value="1"/>
</dbReference>
<feature type="binding site" evidence="6">
    <location>
        <position position="28"/>
    </location>
    <ligand>
        <name>Ca(2+)</name>
        <dbReference type="ChEBI" id="CHEBI:29108"/>
        <label>1</label>
    </ligand>
</feature>
<feature type="binding site" evidence="6">
    <location>
        <position position="298"/>
    </location>
    <ligand>
        <name>Ca(2+)</name>
        <dbReference type="ChEBI" id="CHEBI:29108"/>
        <label>3</label>
    </ligand>
</feature>
<dbReference type="FunFam" id="1.10.220.10:FF:000009">
    <property type="entry name" value="Annexin"/>
    <property type="match status" value="1"/>
</dbReference>
<feature type="binding site" evidence="6">
    <location>
        <position position="256"/>
    </location>
    <ligand>
        <name>Ca(2+)</name>
        <dbReference type="ChEBI" id="CHEBI:29108"/>
        <label>1</label>
    </ligand>
</feature>
<evidence type="ECO:0000256" key="1">
    <source>
        <dbReference type="ARBA" id="ARBA00022723"/>
    </source>
</evidence>
<gene>
    <name evidence="8" type="ORF">QJS10_CPA16g01065</name>
</gene>
<dbReference type="PROSITE" id="PS00223">
    <property type="entry name" value="ANNEXIN_1"/>
    <property type="match status" value="1"/>
</dbReference>
<dbReference type="EMBL" id="JAUJYO010000016">
    <property type="protein sequence ID" value="KAK1294740.1"/>
    <property type="molecule type" value="Genomic_DNA"/>
</dbReference>
<dbReference type="Proteomes" id="UP001180020">
    <property type="component" value="Unassembled WGS sequence"/>
</dbReference>
<dbReference type="Pfam" id="PF00191">
    <property type="entry name" value="Annexin"/>
    <property type="match status" value="4"/>
</dbReference>
<organism evidence="8 9">
    <name type="scientific">Acorus calamus</name>
    <name type="common">Sweet flag</name>
    <dbReference type="NCBI Taxonomy" id="4465"/>
    <lineage>
        <taxon>Eukaryota</taxon>
        <taxon>Viridiplantae</taxon>
        <taxon>Streptophyta</taxon>
        <taxon>Embryophyta</taxon>
        <taxon>Tracheophyta</taxon>
        <taxon>Spermatophyta</taxon>
        <taxon>Magnoliopsida</taxon>
        <taxon>Liliopsida</taxon>
        <taxon>Acoraceae</taxon>
        <taxon>Acorus</taxon>
    </lineage>
</organism>
<keyword evidence="5 7" id="KW-0111">Calcium/phospholipid-binding</keyword>
<evidence type="ECO:0000256" key="5">
    <source>
        <dbReference type="ARBA" id="ARBA00023302"/>
    </source>
</evidence>
<dbReference type="Gene3D" id="1.10.220.10">
    <property type="entry name" value="Annexin"/>
    <property type="match status" value="4"/>
</dbReference>
<evidence type="ECO:0000256" key="7">
    <source>
        <dbReference type="RuleBase" id="RU003540"/>
    </source>
</evidence>
<dbReference type="InterPro" id="IPR037104">
    <property type="entry name" value="Annexin_sf"/>
</dbReference>
<keyword evidence="1 6" id="KW-0479">Metal-binding</keyword>
<dbReference type="FunFam" id="1.10.220.10:FF:000008">
    <property type="entry name" value="Annexin"/>
    <property type="match status" value="1"/>
</dbReference>
<evidence type="ECO:0000313" key="9">
    <source>
        <dbReference type="Proteomes" id="UP001180020"/>
    </source>
</evidence>
<sequence>MATLSFPTPAPPPSEDAEKLKKAFQGWGTNEKAVITVLAHRNATQRKQISQAYEELYKEDLLKRLESELSGDLEKAVYRWIFDPVEREAILANVAVKKGSEDYQVIVEIACVNSPAELLAVKQAYQARFKRSLEEDVASSTSGDLRKLLVALVSSYRYDGQEINTKLASSEAKILHDAIVNKAFSHDEIIRILGTRSKVQLNATFNCYKDEFSTSITKGLSGAAKNEFLSVLCSAIRCITSPQKYFERVLRNALSKPGTDEDGLTRVIVTRAEKDLKEIKEIYHKRNNVALEQAVAKETSGDYKSFLLALIGN</sequence>
<proteinExistence type="inferred from homology"/>
<evidence type="ECO:0000256" key="2">
    <source>
        <dbReference type="ARBA" id="ARBA00022737"/>
    </source>
</evidence>
<dbReference type="PANTHER" id="PTHR10502:SF193">
    <property type="entry name" value="ANNEXIN D8"/>
    <property type="match status" value="1"/>
</dbReference>
<dbReference type="PROSITE" id="PS51897">
    <property type="entry name" value="ANNEXIN_2"/>
    <property type="match status" value="4"/>
</dbReference>
<dbReference type="PRINTS" id="PR01814">
    <property type="entry name" value="ANNEXINPLANT"/>
</dbReference>
<protein>
    <recommendedName>
        <fullName evidence="7">Annexin</fullName>
    </recommendedName>
</protein>
<dbReference type="GO" id="GO:0001786">
    <property type="term" value="F:phosphatidylserine binding"/>
    <property type="evidence" value="ECO:0007669"/>
    <property type="project" value="TreeGrafter"/>
</dbReference>
<evidence type="ECO:0000256" key="3">
    <source>
        <dbReference type="ARBA" id="ARBA00022837"/>
    </source>
</evidence>
<dbReference type="PRINTS" id="PR00196">
    <property type="entry name" value="ANNEXIN"/>
</dbReference>